<dbReference type="PROSITE" id="PS00409">
    <property type="entry name" value="PROKAR_NTER_METHYL"/>
    <property type="match status" value="1"/>
</dbReference>
<comment type="caution">
    <text evidence="2">The sequence shown here is derived from an EMBL/GenBank/DDBJ whole genome shotgun (WGS) entry which is preliminary data.</text>
</comment>
<dbReference type="AlphaFoldDB" id="A0A2G6KFA9"/>
<dbReference type="Pfam" id="PF07963">
    <property type="entry name" value="N_methyl"/>
    <property type="match status" value="1"/>
</dbReference>
<evidence type="ECO:0000256" key="1">
    <source>
        <dbReference type="SAM" id="Phobius"/>
    </source>
</evidence>
<accession>A0A2G6KFA9</accession>
<evidence type="ECO:0000313" key="2">
    <source>
        <dbReference type="EMBL" id="PIE34356.1"/>
    </source>
</evidence>
<feature type="transmembrane region" description="Helical" evidence="1">
    <location>
        <begin position="12"/>
        <end position="38"/>
    </location>
</feature>
<evidence type="ECO:0000313" key="3">
    <source>
        <dbReference type="Proteomes" id="UP000230821"/>
    </source>
</evidence>
<keyword evidence="1" id="KW-0472">Membrane</keyword>
<sequence>MKNRLFFIQSHAGLSLVELLVSMTVMLIVFAMVASAFLQTRKISVRNQLDVEIVQNARIGLDEIATTLRMIGYRRDVENGQPALIEAAPFQVIFHADLDEDEIPSEQNGTLPKDSVISLYEGPPEYEVPMTYTTGAETIRLTLDSSRDGLVDRRDINDSVGERSTQFNPDDMEIIQRINFNRVRPLTSGVLGPYDRTGHPTGILPMFQYWTVNPDQSFSLIGDDDGNGQLEGDERYFRAIVSQSILQQIRRIDITLTVQSSRKDPFMPHPYRQIQVGTTVNLRNTGL</sequence>
<gene>
    <name evidence="2" type="ORF">CSA56_08210</name>
</gene>
<evidence type="ECO:0008006" key="4">
    <source>
        <dbReference type="Google" id="ProtNLM"/>
    </source>
</evidence>
<keyword evidence="1" id="KW-0812">Transmembrane</keyword>
<dbReference type="Proteomes" id="UP000230821">
    <property type="component" value="Unassembled WGS sequence"/>
</dbReference>
<name>A0A2G6KFA9_9BACT</name>
<organism evidence="2 3">
    <name type="scientific">candidate division KSB3 bacterium</name>
    <dbReference type="NCBI Taxonomy" id="2044937"/>
    <lineage>
        <taxon>Bacteria</taxon>
        <taxon>candidate division KSB3</taxon>
    </lineage>
</organism>
<keyword evidence="1" id="KW-1133">Transmembrane helix</keyword>
<dbReference type="EMBL" id="PDSK01000090">
    <property type="protein sequence ID" value="PIE34356.1"/>
    <property type="molecule type" value="Genomic_DNA"/>
</dbReference>
<reference evidence="2 3" key="1">
    <citation type="submission" date="2017-10" db="EMBL/GenBank/DDBJ databases">
        <title>Novel microbial diversity and functional potential in the marine mammal oral microbiome.</title>
        <authorList>
            <person name="Dudek N.K."/>
            <person name="Sun C.L."/>
            <person name="Burstein D."/>
            <person name="Kantor R.S."/>
            <person name="Aliaga Goltsman D.S."/>
            <person name="Bik E.M."/>
            <person name="Thomas B.C."/>
            <person name="Banfield J.F."/>
            <person name="Relman D.A."/>
        </authorList>
    </citation>
    <scope>NUCLEOTIDE SEQUENCE [LARGE SCALE GENOMIC DNA]</scope>
    <source>
        <strain evidence="2">DOLJORAL78_47_16</strain>
    </source>
</reference>
<proteinExistence type="predicted"/>
<protein>
    <recommendedName>
        <fullName evidence="4">Prepilin-type cleavage/methylation domain-containing protein</fullName>
    </recommendedName>
</protein>
<dbReference type="InterPro" id="IPR012902">
    <property type="entry name" value="N_methyl_site"/>
</dbReference>